<evidence type="ECO:0000256" key="8">
    <source>
        <dbReference type="SAM" id="Phobius"/>
    </source>
</evidence>
<proteinExistence type="inferred from homology"/>
<dbReference type="InterPro" id="IPR001338">
    <property type="entry name" value="Class_I_Hydrophobin"/>
</dbReference>
<keyword evidence="8" id="KW-0812">Transmembrane</keyword>
<keyword evidence="5 7" id="KW-1015">Disulfide bond</keyword>
<keyword evidence="10" id="KW-1185">Reference proteome</keyword>
<dbReference type="CDD" id="cd23507">
    <property type="entry name" value="hydrophobin_I"/>
    <property type="match status" value="1"/>
</dbReference>
<accession>A0ABR2ZB46</accession>
<keyword evidence="8" id="KW-1133">Transmembrane helix</keyword>
<dbReference type="EMBL" id="JBBXMP010000362">
    <property type="protein sequence ID" value="KAL0058111.1"/>
    <property type="molecule type" value="Genomic_DNA"/>
</dbReference>
<gene>
    <name evidence="9" type="ORF">AAF712_015220</name>
</gene>
<evidence type="ECO:0000256" key="7">
    <source>
        <dbReference type="RuleBase" id="RU365009"/>
    </source>
</evidence>
<comment type="caution">
    <text evidence="9">The sequence shown here is derived from an EMBL/GenBank/DDBJ whole genome shotgun (WGS) entry which is preliminary data.</text>
</comment>
<evidence type="ECO:0000256" key="3">
    <source>
        <dbReference type="ARBA" id="ARBA00022512"/>
    </source>
</evidence>
<name>A0ABR2ZB46_9AGAR</name>
<comment type="subunit">
    <text evidence="6">Self-assembles to form functional amyloid fibrils called rodlets. Self-assembly into fibrillar rodlets occurs spontaneously at hydrophobic:hydrophilic interfaces and the rodlets further associate laterally to form amphipathic monolayers.</text>
</comment>
<evidence type="ECO:0000256" key="1">
    <source>
        <dbReference type="ARBA" id="ARBA00004191"/>
    </source>
</evidence>
<dbReference type="SMART" id="SM00075">
    <property type="entry name" value="HYDRO"/>
    <property type="match status" value="1"/>
</dbReference>
<comment type="subcellular location">
    <subcellularLocation>
        <location evidence="1 7">Secreted</location>
        <location evidence="1 7">Cell wall</location>
    </subcellularLocation>
</comment>
<evidence type="ECO:0000256" key="4">
    <source>
        <dbReference type="ARBA" id="ARBA00022525"/>
    </source>
</evidence>
<evidence type="ECO:0000313" key="9">
    <source>
        <dbReference type="EMBL" id="KAL0058111.1"/>
    </source>
</evidence>
<evidence type="ECO:0000256" key="5">
    <source>
        <dbReference type="ARBA" id="ARBA00023157"/>
    </source>
</evidence>
<dbReference type="Proteomes" id="UP001437256">
    <property type="component" value="Unassembled WGS sequence"/>
</dbReference>
<feature type="transmembrane region" description="Helical" evidence="8">
    <location>
        <begin position="29"/>
        <end position="47"/>
    </location>
</feature>
<keyword evidence="3 7" id="KW-0134">Cell wall</keyword>
<keyword evidence="4 7" id="KW-0964">Secreted</keyword>
<keyword evidence="8" id="KW-0472">Membrane</keyword>
<evidence type="ECO:0000256" key="2">
    <source>
        <dbReference type="ARBA" id="ARBA00010446"/>
    </source>
</evidence>
<sequence>MTNATLKFRVRKDKGQYERHTLCRYSQKHIKTVVLLLFSLTQIFFAFEMFNKLFTLAALTTLAVATPTNLSARADCATGPIQCCDTVTTAKDPAVTPILAAIGVVLQDLNVGVGLTCSPITVVGGGNGGCNASPVCCTDNSHGSLSSCFMIYDASSN</sequence>
<reference evidence="9 10" key="1">
    <citation type="submission" date="2024-05" db="EMBL/GenBank/DDBJ databases">
        <title>A draft genome resource for the thread blight pathogen Marasmius tenuissimus strain MS-2.</title>
        <authorList>
            <person name="Yulfo-Soto G.E."/>
            <person name="Baruah I.K."/>
            <person name="Amoako-Attah I."/>
            <person name="Bukari Y."/>
            <person name="Meinhardt L.W."/>
            <person name="Bailey B.A."/>
            <person name="Cohen S.P."/>
        </authorList>
    </citation>
    <scope>NUCLEOTIDE SEQUENCE [LARGE SCALE GENOMIC DNA]</scope>
    <source>
        <strain evidence="9 10">MS-2</strain>
    </source>
</reference>
<evidence type="ECO:0000256" key="6">
    <source>
        <dbReference type="ARBA" id="ARBA00093546"/>
    </source>
</evidence>
<comment type="similarity">
    <text evidence="2 7">Belongs to the fungal hydrophobin family.</text>
</comment>
<protein>
    <recommendedName>
        <fullName evidence="7">Hydrophobin</fullName>
    </recommendedName>
</protein>
<dbReference type="Pfam" id="PF01185">
    <property type="entry name" value="Hydrophobin"/>
    <property type="match status" value="1"/>
</dbReference>
<keyword evidence="7" id="KW-0732">Signal</keyword>
<organism evidence="9 10">
    <name type="scientific">Marasmius tenuissimus</name>
    <dbReference type="NCBI Taxonomy" id="585030"/>
    <lineage>
        <taxon>Eukaryota</taxon>
        <taxon>Fungi</taxon>
        <taxon>Dikarya</taxon>
        <taxon>Basidiomycota</taxon>
        <taxon>Agaricomycotina</taxon>
        <taxon>Agaricomycetes</taxon>
        <taxon>Agaricomycetidae</taxon>
        <taxon>Agaricales</taxon>
        <taxon>Marasmiineae</taxon>
        <taxon>Marasmiaceae</taxon>
        <taxon>Marasmius</taxon>
    </lineage>
</organism>
<evidence type="ECO:0000313" key="10">
    <source>
        <dbReference type="Proteomes" id="UP001437256"/>
    </source>
</evidence>